<dbReference type="PROSITE" id="PS50983">
    <property type="entry name" value="FE_B12_PBP"/>
    <property type="match status" value="1"/>
</dbReference>
<evidence type="ECO:0000256" key="3">
    <source>
        <dbReference type="ARBA" id="ARBA00022448"/>
    </source>
</evidence>
<dbReference type="SUPFAM" id="SSF53807">
    <property type="entry name" value="Helical backbone' metal receptor"/>
    <property type="match status" value="1"/>
</dbReference>
<dbReference type="Proteomes" id="UP000181884">
    <property type="component" value="Unassembled WGS sequence"/>
</dbReference>
<gene>
    <name evidence="7" type="ORF">RU97_GL001479</name>
</gene>
<sequence length="307" mass="32781">MMVGAAVLLTACGNGSASTDSSSNSSTEAATEVTIQDSDGEVPVPKDPQKVVVFDNGSLDTLDALGVGERVIGAPTKSLPSYLASYQKVENAGGIKEPDLEKINQLQPDLIIISGRQRDFKEDLNAIAPTIFLSVDAKDTWNSTKQNIQTLATIFGKETVAKEKIATLDQEITALQAQAKDSGKALVTLVNEGQLSAYGKGSRFGIIHDTFGFPEADDKIEASTHGQSVSYEYVLEKNPDILFVIDRTKAIGGDTSKDDVAANELVKETNAGKNHKVIQLAPDIWYLSGGGLESTQKMIEDVKAAFE</sequence>
<dbReference type="STRING" id="214095.RU97_GL001479"/>
<dbReference type="GO" id="GO:0030288">
    <property type="term" value="C:outer membrane-bounded periplasmic space"/>
    <property type="evidence" value="ECO:0007669"/>
    <property type="project" value="TreeGrafter"/>
</dbReference>
<feature type="region of interest" description="Disordered" evidence="5">
    <location>
        <begin position="13"/>
        <end position="47"/>
    </location>
</feature>
<dbReference type="Gene3D" id="3.40.50.1980">
    <property type="entry name" value="Nitrogenase molybdenum iron protein domain"/>
    <property type="match status" value="2"/>
</dbReference>
<evidence type="ECO:0000313" key="7">
    <source>
        <dbReference type="EMBL" id="OJG18861.1"/>
    </source>
</evidence>
<evidence type="ECO:0000259" key="6">
    <source>
        <dbReference type="PROSITE" id="PS50983"/>
    </source>
</evidence>
<feature type="compositionally biased region" description="Low complexity" evidence="5">
    <location>
        <begin position="16"/>
        <end position="31"/>
    </location>
</feature>
<name>A0A1L8RGF2_9ENTE</name>
<comment type="subcellular location">
    <subcellularLocation>
        <location evidence="1">Cell envelope</location>
    </subcellularLocation>
</comment>
<dbReference type="PANTHER" id="PTHR30532:SF28">
    <property type="entry name" value="PETROBACTIN-BINDING PROTEIN YCLQ"/>
    <property type="match status" value="1"/>
</dbReference>
<reference evidence="7 8" key="1">
    <citation type="submission" date="2014-12" db="EMBL/GenBank/DDBJ databases">
        <title>Draft genome sequences of 29 type strains of Enterococci.</title>
        <authorList>
            <person name="Zhong Z."/>
            <person name="Sun Z."/>
            <person name="Liu W."/>
            <person name="Zhang W."/>
            <person name="Zhang H."/>
        </authorList>
    </citation>
    <scope>NUCLEOTIDE SEQUENCE [LARGE SCALE GENOMIC DNA]</scope>
    <source>
        <strain evidence="7 8">DSM 17029</strain>
    </source>
</reference>
<evidence type="ECO:0000256" key="2">
    <source>
        <dbReference type="ARBA" id="ARBA00008814"/>
    </source>
</evidence>
<dbReference type="AlphaFoldDB" id="A0A1L8RGF2"/>
<dbReference type="InterPro" id="IPR002491">
    <property type="entry name" value="ABC_transptr_periplasmic_BD"/>
</dbReference>
<dbReference type="EMBL" id="JXKH01000003">
    <property type="protein sequence ID" value="OJG18861.1"/>
    <property type="molecule type" value="Genomic_DNA"/>
</dbReference>
<dbReference type="PANTHER" id="PTHR30532">
    <property type="entry name" value="IRON III DICITRATE-BINDING PERIPLASMIC PROTEIN"/>
    <property type="match status" value="1"/>
</dbReference>
<keyword evidence="3" id="KW-0813">Transport</keyword>
<evidence type="ECO:0000256" key="4">
    <source>
        <dbReference type="ARBA" id="ARBA00022729"/>
    </source>
</evidence>
<keyword evidence="4" id="KW-0732">Signal</keyword>
<evidence type="ECO:0000256" key="1">
    <source>
        <dbReference type="ARBA" id="ARBA00004196"/>
    </source>
</evidence>
<comment type="caution">
    <text evidence="7">The sequence shown here is derived from an EMBL/GenBank/DDBJ whole genome shotgun (WGS) entry which is preliminary data.</text>
</comment>
<dbReference type="CDD" id="cd01140">
    <property type="entry name" value="FatB"/>
    <property type="match status" value="1"/>
</dbReference>
<keyword evidence="8" id="KW-1185">Reference proteome</keyword>
<dbReference type="InterPro" id="IPR051313">
    <property type="entry name" value="Bact_iron-sidero_bind"/>
</dbReference>
<dbReference type="InterPro" id="IPR033870">
    <property type="entry name" value="FatB"/>
</dbReference>
<accession>A0A1L8RGF2</accession>
<feature type="domain" description="Fe/B12 periplasmic-binding" evidence="6">
    <location>
        <begin position="50"/>
        <end position="307"/>
    </location>
</feature>
<evidence type="ECO:0000256" key="5">
    <source>
        <dbReference type="SAM" id="MobiDB-lite"/>
    </source>
</evidence>
<proteinExistence type="inferred from homology"/>
<dbReference type="GO" id="GO:1901678">
    <property type="term" value="P:iron coordination entity transport"/>
    <property type="evidence" value="ECO:0007669"/>
    <property type="project" value="UniProtKB-ARBA"/>
</dbReference>
<comment type="similarity">
    <text evidence="2">Belongs to the bacterial solute-binding protein 8 family.</text>
</comment>
<protein>
    <submittedName>
        <fullName evidence="7">Iron ABC transporter substrate-binding protein</fullName>
    </submittedName>
</protein>
<dbReference type="Pfam" id="PF01497">
    <property type="entry name" value="Peripla_BP_2"/>
    <property type="match status" value="1"/>
</dbReference>
<organism evidence="7 8">
    <name type="scientific">Enterococcus canis</name>
    <dbReference type="NCBI Taxonomy" id="214095"/>
    <lineage>
        <taxon>Bacteria</taxon>
        <taxon>Bacillati</taxon>
        <taxon>Bacillota</taxon>
        <taxon>Bacilli</taxon>
        <taxon>Lactobacillales</taxon>
        <taxon>Enterococcaceae</taxon>
        <taxon>Enterococcus</taxon>
    </lineage>
</organism>
<evidence type="ECO:0000313" key="8">
    <source>
        <dbReference type="Proteomes" id="UP000181884"/>
    </source>
</evidence>